<dbReference type="PROSITE" id="PS00523">
    <property type="entry name" value="SULFATASE_1"/>
    <property type="match status" value="1"/>
</dbReference>
<keyword evidence="2" id="KW-0479">Metal-binding</keyword>
<dbReference type="InterPro" id="IPR024607">
    <property type="entry name" value="Sulfatase_CS"/>
</dbReference>
<feature type="signal peptide" evidence="5">
    <location>
        <begin position="1"/>
        <end position="27"/>
    </location>
</feature>
<dbReference type="PANTHER" id="PTHR42693">
    <property type="entry name" value="ARYLSULFATASE FAMILY MEMBER"/>
    <property type="match status" value="1"/>
</dbReference>
<dbReference type="KEGG" id="smam:Mal15_38480"/>
<evidence type="ECO:0000313" key="7">
    <source>
        <dbReference type="EMBL" id="QEF99781.1"/>
    </source>
</evidence>
<dbReference type="GO" id="GO:0046872">
    <property type="term" value="F:metal ion binding"/>
    <property type="evidence" value="ECO:0007669"/>
    <property type="project" value="UniProtKB-KW"/>
</dbReference>
<dbReference type="Gene3D" id="3.30.1120.10">
    <property type="match status" value="1"/>
</dbReference>
<keyword evidence="5" id="KW-0732">Signal</keyword>
<sequence length="481" mass="53333" precursor="true">MLAQKQTLSVALVTLLVAQLANSKSLAAETSERPHIILVMADDHGYGDTGFTGHPFVQTPHLDAMSKAGVVFNRFYASAPVCSPTRASVMTGRHPFRTNVPNHGHYMRPDEVTIAEALGGAGYVTGHFGKWHIGSVQPDSPTSPGGAGFDEWLSGLNFFDNDPYLSRNGNYEHIEGPGTVITMEATIEFLTKHHAGDRPMFAVTWFPSPHDPQQELPQNVPDAATLYNDQSTKKPGYFREITLLDQQVGRLRQSLRDLGIAENTLLFYCSDNGGLIVESSGGRNKKGSIYEGGLRVPAILEWPARFGHQSIDTPAFAADLYPTLVPIAGAKVPHQPRLDGVDLADVLAGKQTTRPPMGFWHGHTQGQSTYSDRIIRALLEAKQSGRPNPFPERVLKNVQEFPTFGDEGMRGHAAWNAWPWKLHRIQNDNQIKLELYNLETDPMEQTNLVKKHPDRAAQMKTQLEAWQRSVLDSWSGKDYVR</sequence>
<organism evidence="7 8">
    <name type="scientific">Stieleria maiorica</name>
    <dbReference type="NCBI Taxonomy" id="2795974"/>
    <lineage>
        <taxon>Bacteria</taxon>
        <taxon>Pseudomonadati</taxon>
        <taxon>Planctomycetota</taxon>
        <taxon>Planctomycetia</taxon>
        <taxon>Pirellulales</taxon>
        <taxon>Pirellulaceae</taxon>
        <taxon>Stieleria</taxon>
    </lineage>
</organism>
<feature type="domain" description="Sulfatase N-terminal" evidence="6">
    <location>
        <begin position="34"/>
        <end position="329"/>
    </location>
</feature>
<evidence type="ECO:0000256" key="2">
    <source>
        <dbReference type="ARBA" id="ARBA00022723"/>
    </source>
</evidence>
<evidence type="ECO:0000313" key="8">
    <source>
        <dbReference type="Proteomes" id="UP000321353"/>
    </source>
</evidence>
<dbReference type="GO" id="GO:0004065">
    <property type="term" value="F:arylsulfatase activity"/>
    <property type="evidence" value="ECO:0007669"/>
    <property type="project" value="TreeGrafter"/>
</dbReference>
<dbReference type="AlphaFoldDB" id="A0A5B9MET3"/>
<evidence type="ECO:0000256" key="5">
    <source>
        <dbReference type="SAM" id="SignalP"/>
    </source>
</evidence>
<protein>
    <submittedName>
        <fullName evidence="7">Choline-sulfatase</fullName>
        <ecNumber evidence="7">3.1.6.6</ecNumber>
    </submittedName>
</protein>
<dbReference type="SUPFAM" id="SSF53649">
    <property type="entry name" value="Alkaline phosphatase-like"/>
    <property type="match status" value="1"/>
</dbReference>
<name>A0A5B9MET3_9BACT</name>
<evidence type="ECO:0000259" key="6">
    <source>
        <dbReference type="Pfam" id="PF00884"/>
    </source>
</evidence>
<keyword evidence="3 7" id="KW-0378">Hydrolase</keyword>
<dbReference type="GO" id="GO:0047753">
    <property type="term" value="F:choline-sulfatase activity"/>
    <property type="evidence" value="ECO:0007669"/>
    <property type="project" value="UniProtKB-EC"/>
</dbReference>
<keyword evidence="4" id="KW-0106">Calcium</keyword>
<dbReference type="Pfam" id="PF00884">
    <property type="entry name" value="Sulfatase"/>
    <property type="match status" value="1"/>
</dbReference>
<dbReference type="InterPro" id="IPR017850">
    <property type="entry name" value="Alkaline_phosphatase_core_sf"/>
</dbReference>
<reference evidence="7 8" key="1">
    <citation type="submission" date="2019-02" db="EMBL/GenBank/DDBJ databases">
        <title>Planctomycetal bacteria perform biofilm scaping via a novel small molecule.</title>
        <authorList>
            <person name="Jeske O."/>
            <person name="Boedeker C."/>
            <person name="Wiegand S."/>
            <person name="Breitling P."/>
            <person name="Kallscheuer N."/>
            <person name="Jogler M."/>
            <person name="Rohde M."/>
            <person name="Petersen J."/>
            <person name="Medema M.H."/>
            <person name="Surup F."/>
            <person name="Jogler C."/>
        </authorList>
    </citation>
    <scope>NUCLEOTIDE SEQUENCE [LARGE SCALE GENOMIC DNA]</scope>
    <source>
        <strain evidence="7 8">Mal15</strain>
    </source>
</reference>
<proteinExistence type="inferred from homology"/>
<accession>A0A5B9MET3</accession>
<dbReference type="Gene3D" id="3.40.720.10">
    <property type="entry name" value="Alkaline Phosphatase, subunit A"/>
    <property type="match status" value="1"/>
</dbReference>
<dbReference type="InterPro" id="IPR000917">
    <property type="entry name" value="Sulfatase_N"/>
</dbReference>
<evidence type="ECO:0000256" key="3">
    <source>
        <dbReference type="ARBA" id="ARBA00022801"/>
    </source>
</evidence>
<evidence type="ECO:0000256" key="1">
    <source>
        <dbReference type="ARBA" id="ARBA00008779"/>
    </source>
</evidence>
<dbReference type="EMBL" id="CP036264">
    <property type="protein sequence ID" value="QEF99781.1"/>
    <property type="molecule type" value="Genomic_DNA"/>
</dbReference>
<gene>
    <name evidence="7" type="primary">betC_12</name>
    <name evidence="7" type="ORF">Mal15_38480</name>
</gene>
<dbReference type="RefSeq" id="WP_147869133.1">
    <property type="nucleotide sequence ID" value="NZ_CP036264.1"/>
</dbReference>
<dbReference type="InterPro" id="IPR050738">
    <property type="entry name" value="Sulfatase"/>
</dbReference>
<feature type="chain" id="PRO_5023122210" evidence="5">
    <location>
        <begin position="28"/>
        <end position="481"/>
    </location>
</feature>
<dbReference type="EC" id="3.1.6.6" evidence="7"/>
<evidence type="ECO:0000256" key="4">
    <source>
        <dbReference type="ARBA" id="ARBA00022837"/>
    </source>
</evidence>
<dbReference type="PANTHER" id="PTHR42693:SF53">
    <property type="entry name" value="ENDO-4-O-SULFATASE"/>
    <property type="match status" value="1"/>
</dbReference>
<keyword evidence="8" id="KW-1185">Reference proteome</keyword>
<comment type="similarity">
    <text evidence="1">Belongs to the sulfatase family.</text>
</comment>
<dbReference type="Proteomes" id="UP000321353">
    <property type="component" value="Chromosome"/>
</dbReference>